<keyword evidence="2" id="KW-1185">Reference proteome</keyword>
<sequence length="55" mass="6162">MDHVWPSSRVGHGIFDARDVSRSYTVVVGETETVSLPKSDVNWPANTILRCTRCD</sequence>
<comment type="caution">
    <text evidence="1">The sequence shown here is derived from an EMBL/GenBank/DDBJ whole genome shotgun (WGS) entry which is preliminary data.</text>
</comment>
<accession>A0A8E0VQK5</accession>
<gene>
    <name evidence="1" type="ORF">FBUS_06472</name>
</gene>
<name>A0A8E0VQK5_9TREM</name>
<dbReference type="EMBL" id="LUCM01001582">
    <property type="protein sequence ID" value="KAA0198677.1"/>
    <property type="molecule type" value="Genomic_DNA"/>
</dbReference>
<organism evidence="1 2">
    <name type="scientific">Fasciolopsis buskii</name>
    <dbReference type="NCBI Taxonomy" id="27845"/>
    <lineage>
        <taxon>Eukaryota</taxon>
        <taxon>Metazoa</taxon>
        <taxon>Spiralia</taxon>
        <taxon>Lophotrochozoa</taxon>
        <taxon>Platyhelminthes</taxon>
        <taxon>Trematoda</taxon>
        <taxon>Digenea</taxon>
        <taxon>Plagiorchiida</taxon>
        <taxon>Echinostomata</taxon>
        <taxon>Echinostomatoidea</taxon>
        <taxon>Fasciolidae</taxon>
        <taxon>Fasciolopsis</taxon>
    </lineage>
</organism>
<evidence type="ECO:0000313" key="1">
    <source>
        <dbReference type="EMBL" id="KAA0198677.1"/>
    </source>
</evidence>
<dbReference type="Proteomes" id="UP000728185">
    <property type="component" value="Unassembled WGS sequence"/>
</dbReference>
<evidence type="ECO:0000313" key="2">
    <source>
        <dbReference type="Proteomes" id="UP000728185"/>
    </source>
</evidence>
<proteinExistence type="predicted"/>
<protein>
    <submittedName>
        <fullName evidence="1">Uncharacterized protein</fullName>
    </submittedName>
</protein>
<reference evidence="1" key="1">
    <citation type="submission" date="2019-05" db="EMBL/GenBank/DDBJ databases">
        <title>Annotation for the trematode Fasciolopsis buski.</title>
        <authorList>
            <person name="Choi Y.-J."/>
        </authorList>
    </citation>
    <scope>NUCLEOTIDE SEQUENCE</scope>
    <source>
        <strain evidence="1">HT</strain>
        <tissue evidence="1">Whole worm</tissue>
    </source>
</reference>
<dbReference type="AlphaFoldDB" id="A0A8E0VQK5"/>